<gene>
    <name evidence="2" type="ORF">GCM10011578_053940</name>
</gene>
<reference evidence="2" key="1">
    <citation type="journal article" date="2014" name="Int. J. Syst. Evol. Microbiol.">
        <title>Complete genome sequence of Corynebacterium casei LMG S-19264T (=DSM 44701T), isolated from a smear-ripened cheese.</title>
        <authorList>
            <consortium name="US DOE Joint Genome Institute (JGI-PGF)"/>
            <person name="Walter F."/>
            <person name="Albersmeier A."/>
            <person name="Kalinowski J."/>
            <person name="Ruckert C."/>
        </authorList>
    </citation>
    <scope>NUCLEOTIDE SEQUENCE</scope>
    <source>
        <strain evidence="2">CGMCC 4.7110</strain>
    </source>
</reference>
<accession>A0A917XHC8</accession>
<protein>
    <submittedName>
        <fullName evidence="2">Uncharacterized protein</fullName>
    </submittedName>
</protein>
<sequence length="95" mass="11003">MDDDHWFGWPERWVGTDCAVRTAVGAILREVKNGFRYDEVPWRRFPHFYGPGEEIPGLLATLRNRRRRSRRQGLAAARPCSSSGRIFTTKAARSR</sequence>
<name>A0A917XHC8_9ACTN</name>
<feature type="region of interest" description="Disordered" evidence="1">
    <location>
        <begin position="71"/>
        <end position="95"/>
    </location>
</feature>
<comment type="caution">
    <text evidence="2">The sequence shown here is derived from an EMBL/GenBank/DDBJ whole genome shotgun (WGS) entry which is preliminary data.</text>
</comment>
<reference evidence="2" key="2">
    <citation type="submission" date="2020-09" db="EMBL/GenBank/DDBJ databases">
        <authorList>
            <person name="Sun Q."/>
            <person name="Zhou Y."/>
        </authorList>
    </citation>
    <scope>NUCLEOTIDE SEQUENCE</scope>
    <source>
        <strain evidence="2">CGMCC 4.7110</strain>
    </source>
</reference>
<dbReference type="AlphaFoldDB" id="A0A917XHC8"/>
<evidence type="ECO:0000313" key="2">
    <source>
        <dbReference type="EMBL" id="GGN22284.1"/>
    </source>
</evidence>
<keyword evidence="3" id="KW-1185">Reference proteome</keyword>
<evidence type="ECO:0000256" key="1">
    <source>
        <dbReference type="SAM" id="MobiDB-lite"/>
    </source>
</evidence>
<proteinExistence type="predicted"/>
<evidence type="ECO:0000313" key="3">
    <source>
        <dbReference type="Proteomes" id="UP000653411"/>
    </source>
</evidence>
<dbReference type="Proteomes" id="UP000653411">
    <property type="component" value="Unassembled WGS sequence"/>
</dbReference>
<dbReference type="EMBL" id="BMML01000012">
    <property type="protein sequence ID" value="GGN22284.1"/>
    <property type="molecule type" value="Genomic_DNA"/>
</dbReference>
<organism evidence="2 3">
    <name type="scientific">Streptomyces fuscichromogenes</name>
    <dbReference type="NCBI Taxonomy" id="1324013"/>
    <lineage>
        <taxon>Bacteria</taxon>
        <taxon>Bacillati</taxon>
        <taxon>Actinomycetota</taxon>
        <taxon>Actinomycetes</taxon>
        <taxon>Kitasatosporales</taxon>
        <taxon>Streptomycetaceae</taxon>
        <taxon>Streptomyces</taxon>
    </lineage>
</organism>